<name>A0A5D3C902_CUCMM</name>
<dbReference type="InterPro" id="IPR012337">
    <property type="entry name" value="RNaseH-like_sf"/>
</dbReference>
<keyword evidence="4" id="KW-0255">Endonuclease</keyword>
<keyword evidence="3" id="KW-0540">Nuclease</keyword>
<gene>
    <name evidence="9" type="ORF">E5676_scaffold648G001860</name>
    <name evidence="8" type="ORF">E6C27_scaffold115G002330</name>
</gene>
<dbReference type="PANTHER" id="PTHR37984:SF5">
    <property type="entry name" value="PROTEIN NYNRIN-LIKE"/>
    <property type="match status" value="1"/>
</dbReference>
<evidence type="ECO:0000256" key="2">
    <source>
        <dbReference type="ARBA" id="ARBA00022695"/>
    </source>
</evidence>
<dbReference type="SUPFAM" id="SSF53098">
    <property type="entry name" value="Ribonuclease H-like"/>
    <property type="match status" value="1"/>
</dbReference>
<dbReference type="Proteomes" id="UP000321947">
    <property type="component" value="Unassembled WGS sequence"/>
</dbReference>
<dbReference type="GO" id="GO:0016787">
    <property type="term" value="F:hydrolase activity"/>
    <property type="evidence" value="ECO:0007669"/>
    <property type="project" value="UniProtKB-KW"/>
</dbReference>
<dbReference type="GO" id="GO:0004519">
    <property type="term" value="F:endonuclease activity"/>
    <property type="evidence" value="ECO:0007669"/>
    <property type="project" value="UniProtKB-KW"/>
</dbReference>
<reference evidence="10 11" key="1">
    <citation type="submission" date="2019-08" db="EMBL/GenBank/DDBJ databases">
        <title>Draft genome sequences of two oriental melons (Cucumis melo L. var makuwa).</title>
        <authorList>
            <person name="Kwon S.-Y."/>
        </authorList>
    </citation>
    <scope>NUCLEOTIDE SEQUENCE [LARGE SCALE GENOMIC DNA]</scope>
    <source>
        <strain evidence="11">cv. Chang Bougi</strain>
        <strain evidence="10">cv. SW 3</strain>
        <tissue evidence="9">Leaf</tissue>
    </source>
</reference>
<proteinExistence type="predicted"/>
<dbReference type="Proteomes" id="UP000321393">
    <property type="component" value="Unassembled WGS sequence"/>
</dbReference>
<dbReference type="InterPro" id="IPR050951">
    <property type="entry name" value="Retrovirus_Pol_polyprotein"/>
</dbReference>
<accession>A0A5D3C902</accession>
<dbReference type="InterPro" id="IPR036397">
    <property type="entry name" value="RNaseH_sf"/>
</dbReference>
<dbReference type="GO" id="GO:0003676">
    <property type="term" value="F:nucleic acid binding"/>
    <property type="evidence" value="ECO:0007669"/>
    <property type="project" value="InterPro"/>
</dbReference>
<dbReference type="Gene3D" id="3.30.420.10">
    <property type="entry name" value="Ribonuclease H-like superfamily/Ribonuclease H"/>
    <property type="match status" value="1"/>
</dbReference>
<keyword evidence="6" id="KW-0695">RNA-directed DNA polymerase</keyword>
<protein>
    <recommendedName>
        <fullName evidence="7">Reverse transcriptase RNase H-like domain-containing protein</fullName>
    </recommendedName>
</protein>
<evidence type="ECO:0000256" key="4">
    <source>
        <dbReference type="ARBA" id="ARBA00022759"/>
    </source>
</evidence>
<dbReference type="Pfam" id="PF17917">
    <property type="entry name" value="RT_RNaseH"/>
    <property type="match status" value="1"/>
</dbReference>
<evidence type="ECO:0000256" key="6">
    <source>
        <dbReference type="ARBA" id="ARBA00022918"/>
    </source>
</evidence>
<evidence type="ECO:0000313" key="11">
    <source>
        <dbReference type="Proteomes" id="UP000321947"/>
    </source>
</evidence>
<evidence type="ECO:0000256" key="1">
    <source>
        <dbReference type="ARBA" id="ARBA00022679"/>
    </source>
</evidence>
<dbReference type="EMBL" id="SSTE01013117">
    <property type="protein sequence ID" value="KAA0047719.1"/>
    <property type="molecule type" value="Genomic_DNA"/>
</dbReference>
<dbReference type="AlphaFoldDB" id="A0A5D3C902"/>
<dbReference type="InterPro" id="IPR041373">
    <property type="entry name" value="RT_RNaseH"/>
</dbReference>
<dbReference type="OrthoDB" id="10055717at2759"/>
<keyword evidence="2" id="KW-0548">Nucleotidyltransferase</keyword>
<dbReference type="GO" id="GO:0003964">
    <property type="term" value="F:RNA-directed DNA polymerase activity"/>
    <property type="evidence" value="ECO:0007669"/>
    <property type="project" value="UniProtKB-KW"/>
</dbReference>
<feature type="domain" description="Reverse transcriptase RNase H-like" evidence="7">
    <location>
        <begin position="3"/>
        <end position="41"/>
    </location>
</feature>
<organism evidence="9 11">
    <name type="scientific">Cucumis melo var. makuwa</name>
    <name type="common">Oriental melon</name>
    <dbReference type="NCBI Taxonomy" id="1194695"/>
    <lineage>
        <taxon>Eukaryota</taxon>
        <taxon>Viridiplantae</taxon>
        <taxon>Streptophyta</taxon>
        <taxon>Embryophyta</taxon>
        <taxon>Tracheophyta</taxon>
        <taxon>Spermatophyta</taxon>
        <taxon>Magnoliopsida</taxon>
        <taxon>eudicotyledons</taxon>
        <taxon>Gunneridae</taxon>
        <taxon>Pentapetalae</taxon>
        <taxon>rosids</taxon>
        <taxon>fabids</taxon>
        <taxon>Cucurbitales</taxon>
        <taxon>Cucurbitaceae</taxon>
        <taxon>Benincaseae</taxon>
        <taxon>Cucumis</taxon>
    </lineage>
</organism>
<evidence type="ECO:0000313" key="10">
    <source>
        <dbReference type="Proteomes" id="UP000321393"/>
    </source>
</evidence>
<keyword evidence="5" id="KW-0378">Hydrolase</keyword>
<dbReference type="PANTHER" id="PTHR37984">
    <property type="entry name" value="PROTEIN CBG26694"/>
    <property type="match status" value="1"/>
</dbReference>
<dbReference type="EMBL" id="SSTD01012901">
    <property type="protein sequence ID" value="TYK08373.1"/>
    <property type="molecule type" value="Genomic_DNA"/>
</dbReference>
<evidence type="ECO:0000256" key="3">
    <source>
        <dbReference type="ARBA" id="ARBA00022722"/>
    </source>
</evidence>
<comment type="caution">
    <text evidence="9">The sequence shown here is derived from an EMBL/GenBank/DDBJ whole genome shotgun (WGS) entry which is preliminary data.</text>
</comment>
<keyword evidence="1" id="KW-0808">Transferase</keyword>
<evidence type="ECO:0000256" key="5">
    <source>
        <dbReference type="ARBA" id="ARBA00022801"/>
    </source>
</evidence>
<evidence type="ECO:0000259" key="7">
    <source>
        <dbReference type="Pfam" id="PF17917"/>
    </source>
</evidence>
<sequence>MSYIFCSKVTVDTDHSAIRYLMVKQDVEQRLIRWILLLQEFDLEISDCKGTENQAADHLSRLNNESFPCEKKDIEDCFLDEQLFRIEEREPCMKQRRSSPSVMTHYMVDILAGKRQLQKFCKVGLRTLRVFIRDEKFHFIDHTIGKLLVKYNIIHKVATAYHPQTNGQTKVSNKEIKNILEKVVNLSYKDWTDHLDSTL</sequence>
<evidence type="ECO:0000313" key="9">
    <source>
        <dbReference type="EMBL" id="TYK08373.1"/>
    </source>
</evidence>
<evidence type="ECO:0000313" key="8">
    <source>
        <dbReference type="EMBL" id="KAA0047719.1"/>
    </source>
</evidence>